<dbReference type="EMBL" id="MFGJ01000005">
    <property type="protein sequence ID" value="OGF32489.1"/>
    <property type="molecule type" value="Genomic_DNA"/>
</dbReference>
<keyword evidence="1" id="KW-1133">Transmembrane helix</keyword>
<dbReference type="Gene3D" id="2.120.10.30">
    <property type="entry name" value="TolB, C-terminal domain"/>
    <property type="match status" value="1"/>
</dbReference>
<feature type="transmembrane region" description="Helical" evidence="1">
    <location>
        <begin position="9"/>
        <end position="29"/>
    </location>
</feature>
<gene>
    <name evidence="2" type="ORF">A2478_02540</name>
</gene>
<dbReference type="Proteomes" id="UP000179001">
    <property type="component" value="Unassembled WGS sequence"/>
</dbReference>
<reference evidence="2 3" key="1">
    <citation type="journal article" date="2016" name="Nat. Commun.">
        <title>Thousands of microbial genomes shed light on interconnected biogeochemical processes in an aquifer system.</title>
        <authorList>
            <person name="Anantharaman K."/>
            <person name="Brown C.T."/>
            <person name="Hug L.A."/>
            <person name="Sharon I."/>
            <person name="Castelle C.J."/>
            <person name="Probst A.J."/>
            <person name="Thomas B.C."/>
            <person name="Singh A."/>
            <person name="Wilkins M.J."/>
            <person name="Karaoz U."/>
            <person name="Brodie E.L."/>
            <person name="Williams K.H."/>
            <person name="Hubbard S.S."/>
            <person name="Banfield J.F."/>
        </authorList>
    </citation>
    <scope>NUCLEOTIDE SEQUENCE [LARGE SCALE GENOMIC DNA]</scope>
</reference>
<evidence type="ECO:0000256" key="1">
    <source>
        <dbReference type="SAM" id="Phobius"/>
    </source>
</evidence>
<evidence type="ECO:0000313" key="3">
    <source>
        <dbReference type="Proteomes" id="UP000179001"/>
    </source>
</evidence>
<organism evidence="2 3">
    <name type="scientific">Candidatus Falkowbacteria bacterium RIFOXYC2_FULL_36_12</name>
    <dbReference type="NCBI Taxonomy" id="1798002"/>
    <lineage>
        <taxon>Bacteria</taxon>
        <taxon>Candidatus Falkowiibacteriota</taxon>
    </lineage>
</organism>
<dbReference type="AlphaFoldDB" id="A0A1F5T0P5"/>
<name>A0A1F5T0P5_9BACT</name>
<protein>
    <recommendedName>
        <fullName evidence="4">DUF5050 domain-containing protein</fullName>
    </recommendedName>
</protein>
<dbReference type="SUPFAM" id="SSF82171">
    <property type="entry name" value="DPP6 N-terminal domain-like"/>
    <property type="match status" value="1"/>
</dbReference>
<dbReference type="InterPro" id="IPR011042">
    <property type="entry name" value="6-blade_b-propeller_TolB-like"/>
</dbReference>
<sequence>MQFTWQKISLLIGFILVSIAIGFGLYYFFFKTEPISTPTEEEESGSISELAKPGDRTIISGEDSADINIPAALEIIRRQPVAPAEEVSQTASGGVTAVIDVDVARTKEIALDSTGNSILSYNQDSGLFYKIDDQGNKILLSNKKFADIENITWASKSEKAILEFPDGSNILYDFKSNKQTTLPKNWTEFDFSSSEDKIAFKDMDSNKDKRFIAIANTDGSGQKYLEAIGNKSNQININISPTSQYIATFEKSNNSDLNTIYFIGQDNENFRSIELNGYGSSMQYTPTGQQLIYSAHNSLNNNKPELYIVDASGDNIGFNHKKLNLNTWADKCTFATNDTMYCAVPKEMPDGAGWFRELADNIPDNIYQVNVRTGATTFVAEPEYNYTIEQMEVSSDGSTLFFTNKSTKTLHKIQLK</sequence>
<dbReference type="STRING" id="1798002.A2478_02540"/>
<proteinExistence type="predicted"/>
<comment type="caution">
    <text evidence="2">The sequence shown here is derived from an EMBL/GenBank/DDBJ whole genome shotgun (WGS) entry which is preliminary data.</text>
</comment>
<evidence type="ECO:0000313" key="2">
    <source>
        <dbReference type="EMBL" id="OGF32489.1"/>
    </source>
</evidence>
<evidence type="ECO:0008006" key="4">
    <source>
        <dbReference type="Google" id="ProtNLM"/>
    </source>
</evidence>
<accession>A0A1F5T0P5</accession>
<keyword evidence="1" id="KW-0812">Transmembrane</keyword>
<keyword evidence="1" id="KW-0472">Membrane</keyword>